<keyword evidence="3" id="KW-1185">Reference proteome</keyword>
<gene>
    <name evidence="2" type="ORF">GE061_005503</name>
</gene>
<dbReference type="Proteomes" id="UP000466442">
    <property type="component" value="Unassembled WGS sequence"/>
</dbReference>
<dbReference type="AlphaFoldDB" id="A0A8S9WZ41"/>
<feature type="compositionally biased region" description="Acidic residues" evidence="1">
    <location>
        <begin position="1"/>
        <end position="12"/>
    </location>
</feature>
<feature type="region of interest" description="Disordered" evidence="1">
    <location>
        <begin position="1"/>
        <end position="38"/>
    </location>
</feature>
<proteinExistence type="predicted"/>
<name>A0A8S9WZ41_APOLU</name>
<dbReference type="EMBL" id="WIXP02000013">
    <property type="protein sequence ID" value="KAF6201056.1"/>
    <property type="molecule type" value="Genomic_DNA"/>
</dbReference>
<feature type="compositionally biased region" description="Basic and acidic residues" evidence="1">
    <location>
        <begin position="17"/>
        <end position="30"/>
    </location>
</feature>
<evidence type="ECO:0000313" key="3">
    <source>
        <dbReference type="Proteomes" id="UP000466442"/>
    </source>
</evidence>
<evidence type="ECO:0000313" key="2">
    <source>
        <dbReference type="EMBL" id="KAF6201056.1"/>
    </source>
</evidence>
<organism evidence="2 3">
    <name type="scientific">Apolygus lucorum</name>
    <name type="common">Small green plant bug</name>
    <name type="synonym">Lygocoris lucorum</name>
    <dbReference type="NCBI Taxonomy" id="248454"/>
    <lineage>
        <taxon>Eukaryota</taxon>
        <taxon>Metazoa</taxon>
        <taxon>Ecdysozoa</taxon>
        <taxon>Arthropoda</taxon>
        <taxon>Hexapoda</taxon>
        <taxon>Insecta</taxon>
        <taxon>Pterygota</taxon>
        <taxon>Neoptera</taxon>
        <taxon>Paraneoptera</taxon>
        <taxon>Hemiptera</taxon>
        <taxon>Heteroptera</taxon>
        <taxon>Panheteroptera</taxon>
        <taxon>Cimicomorpha</taxon>
        <taxon>Miridae</taxon>
        <taxon>Mirini</taxon>
        <taxon>Apolygus</taxon>
    </lineage>
</organism>
<protein>
    <submittedName>
        <fullName evidence="2">Uncharacterized protein</fullName>
    </submittedName>
</protein>
<sequence length="93" mass="10683">MGDTEGGSEQDDVSFLRTRESFLTRTSQRERGKRLNPPPIRKARILNLVERKGRSFELFAGTVLYFNAVQKREIGGKKERKKDGAKERNFPKG</sequence>
<reference evidence="2" key="1">
    <citation type="journal article" date="2021" name="Mol. Ecol. Resour.">
        <title>Apolygus lucorum genome provides insights into omnivorousness and mesophyll feeding.</title>
        <authorList>
            <person name="Liu Y."/>
            <person name="Liu H."/>
            <person name="Wang H."/>
            <person name="Huang T."/>
            <person name="Liu B."/>
            <person name="Yang B."/>
            <person name="Yin L."/>
            <person name="Li B."/>
            <person name="Zhang Y."/>
            <person name="Zhang S."/>
            <person name="Jiang F."/>
            <person name="Zhang X."/>
            <person name="Ren Y."/>
            <person name="Wang B."/>
            <person name="Wang S."/>
            <person name="Lu Y."/>
            <person name="Wu K."/>
            <person name="Fan W."/>
            <person name="Wang G."/>
        </authorList>
    </citation>
    <scope>NUCLEOTIDE SEQUENCE</scope>
    <source>
        <strain evidence="2">12Hb</strain>
    </source>
</reference>
<evidence type="ECO:0000256" key="1">
    <source>
        <dbReference type="SAM" id="MobiDB-lite"/>
    </source>
</evidence>
<accession>A0A8S9WZ41</accession>
<comment type="caution">
    <text evidence="2">The sequence shown here is derived from an EMBL/GenBank/DDBJ whole genome shotgun (WGS) entry which is preliminary data.</text>
</comment>
<dbReference type="OrthoDB" id="8068832at2759"/>
<feature type="region of interest" description="Disordered" evidence="1">
    <location>
        <begin position="74"/>
        <end position="93"/>
    </location>
</feature>